<dbReference type="KEGG" id="ere:EUBREC_3487"/>
<dbReference type="PaxDb" id="515619-EUBREC_3487"/>
<dbReference type="EMBL" id="CP001107">
    <property type="protein sequence ID" value="ACR77213.1"/>
    <property type="molecule type" value="Genomic_DNA"/>
</dbReference>
<dbReference type="Proteomes" id="UP000001477">
    <property type="component" value="Chromosome"/>
</dbReference>
<dbReference type="HOGENOM" id="CLU_2879162_0_0_9"/>
<evidence type="ECO:0000313" key="2">
    <source>
        <dbReference type="EMBL" id="ACR77213.1"/>
    </source>
</evidence>
<keyword evidence="1" id="KW-1133">Transmembrane helix</keyword>
<sequence>MSILKEPITDRSCFFIVYHLIPFHFILIQYKVNLNLTSTKFIFHKKNMTGFFLKKQSYFYSNI</sequence>
<name>C4ZFE1_AGARV</name>
<reference evidence="2 3" key="1">
    <citation type="journal article" date="2009" name="Proc. Natl. Acad. Sci. U.S.A.">
        <title>Characterizing a model human gut microbiota composed of members of its two dominant bacterial phyla.</title>
        <authorList>
            <person name="Mahowald M.A."/>
            <person name="Rey F.E."/>
            <person name="Seedorf H."/>
            <person name="Turnbaugh P.J."/>
            <person name="Fulton R.S."/>
            <person name="Wollam A."/>
            <person name="Shah N."/>
            <person name="Wang C."/>
            <person name="Magrini V."/>
            <person name="Wilson R.K."/>
            <person name="Cantarel B.L."/>
            <person name="Coutinho P.M."/>
            <person name="Henrissat B."/>
            <person name="Crock L.W."/>
            <person name="Russell A."/>
            <person name="Verberkmoes N.C."/>
            <person name="Hettich R.L."/>
            <person name="Gordon J.I."/>
        </authorList>
    </citation>
    <scope>NUCLEOTIDE SEQUENCE [LARGE SCALE GENOMIC DNA]</scope>
    <source>
        <strain evidence="3">ATCC 33656 / DSM 3377 / JCM 17463 / KCTC 5835 / LMG 30912 / VPI 0990</strain>
    </source>
</reference>
<organism evidence="2 3">
    <name type="scientific">Agathobacter rectalis (strain ATCC 33656 / DSM 3377 / JCM 17463 / KCTC 5835 / VPI 0990)</name>
    <name type="common">Eubacterium rectale</name>
    <dbReference type="NCBI Taxonomy" id="515619"/>
    <lineage>
        <taxon>Bacteria</taxon>
        <taxon>Bacillati</taxon>
        <taxon>Bacillota</taxon>
        <taxon>Clostridia</taxon>
        <taxon>Lachnospirales</taxon>
        <taxon>Lachnospiraceae</taxon>
        <taxon>Agathobacter</taxon>
    </lineage>
</organism>
<evidence type="ECO:0000256" key="1">
    <source>
        <dbReference type="SAM" id="Phobius"/>
    </source>
</evidence>
<dbReference type="STRING" id="515619.EUBREC_3487"/>
<feature type="transmembrane region" description="Helical" evidence="1">
    <location>
        <begin position="12"/>
        <end position="30"/>
    </location>
</feature>
<gene>
    <name evidence="2" type="ordered locus">EUBREC_3487</name>
</gene>
<dbReference type="AlphaFoldDB" id="C4ZFE1"/>
<keyword evidence="1" id="KW-0812">Transmembrane</keyword>
<keyword evidence="1" id="KW-0472">Membrane</keyword>
<protein>
    <submittedName>
        <fullName evidence="2">Uncharacterized protein</fullName>
    </submittedName>
</protein>
<accession>C4ZFE1</accession>
<proteinExistence type="predicted"/>
<evidence type="ECO:0000313" key="3">
    <source>
        <dbReference type="Proteomes" id="UP000001477"/>
    </source>
</evidence>